<feature type="transmembrane region" description="Helical" evidence="11">
    <location>
        <begin position="107"/>
        <end position="131"/>
    </location>
</feature>
<evidence type="ECO:0000256" key="6">
    <source>
        <dbReference type="ARBA" id="ARBA00022801"/>
    </source>
</evidence>
<keyword evidence="9 11" id="KW-0482">Metalloprotease</keyword>
<dbReference type="PATRIC" id="fig|1603606.3.peg.1459"/>
<protein>
    <recommendedName>
        <fullName evidence="11">Zinc metalloprotease</fullName>
        <ecNumber evidence="11">3.4.24.-</ecNumber>
    </recommendedName>
</protein>
<evidence type="ECO:0000256" key="11">
    <source>
        <dbReference type="RuleBase" id="RU362031"/>
    </source>
</evidence>
<evidence type="ECO:0000256" key="7">
    <source>
        <dbReference type="ARBA" id="ARBA00022833"/>
    </source>
</evidence>
<dbReference type="Pfam" id="PF02163">
    <property type="entry name" value="Peptidase_M50"/>
    <property type="match status" value="1"/>
</dbReference>
<dbReference type="InterPro" id="IPR008915">
    <property type="entry name" value="Peptidase_M50"/>
</dbReference>
<feature type="transmembrane region" description="Helical" evidence="11">
    <location>
        <begin position="6"/>
        <end position="25"/>
    </location>
</feature>
<dbReference type="Pfam" id="PF17820">
    <property type="entry name" value="PDZ_6"/>
    <property type="match status" value="2"/>
</dbReference>
<dbReference type="STRING" id="1603606.DSOUD_1336"/>
<dbReference type="CDD" id="cd23081">
    <property type="entry name" value="cpPDZ_EcRseP-like"/>
    <property type="match status" value="1"/>
</dbReference>
<keyword evidence="10 11" id="KW-0472">Membrane</keyword>
<keyword evidence="5 11" id="KW-0812">Transmembrane</keyword>
<dbReference type="SUPFAM" id="SSF50156">
    <property type="entry name" value="PDZ domain-like"/>
    <property type="match status" value="2"/>
</dbReference>
<evidence type="ECO:0000259" key="12">
    <source>
        <dbReference type="PROSITE" id="PS50106"/>
    </source>
</evidence>
<keyword evidence="6 11" id="KW-0378">Hydrolase</keyword>
<evidence type="ECO:0000313" key="13">
    <source>
        <dbReference type="EMBL" id="ALC16117.1"/>
    </source>
</evidence>
<evidence type="ECO:0000256" key="8">
    <source>
        <dbReference type="ARBA" id="ARBA00022989"/>
    </source>
</evidence>
<reference evidence="13 14" key="1">
    <citation type="submission" date="2015-07" db="EMBL/GenBank/DDBJ databases">
        <title>Isolation and Genomic Characterization of a Novel Halophilic Metal-Reducing Deltaproteobacterium from the Deep Subsurface.</title>
        <authorList>
            <person name="Badalamenti J.P."/>
            <person name="Summers Z.M."/>
            <person name="Gralnick J.A."/>
            <person name="Bond D.R."/>
        </authorList>
    </citation>
    <scope>NUCLEOTIDE SEQUENCE [LARGE SCALE GENOMIC DNA]</scope>
    <source>
        <strain evidence="13 14">WTL</strain>
    </source>
</reference>
<dbReference type="CDD" id="cd06163">
    <property type="entry name" value="S2P-M50_PDZ_RseP-like"/>
    <property type="match status" value="2"/>
</dbReference>
<dbReference type="PROSITE" id="PS50106">
    <property type="entry name" value="PDZ"/>
    <property type="match status" value="1"/>
</dbReference>
<gene>
    <name evidence="13" type="primary">rseP</name>
    <name evidence="13" type="ORF">DSOUD_1336</name>
</gene>
<dbReference type="InterPro" id="IPR041489">
    <property type="entry name" value="PDZ_6"/>
</dbReference>
<organism evidence="13 14">
    <name type="scientific">Desulfuromonas soudanensis</name>
    <dbReference type="NCBI Taxonomy" id="1603606"/>
    <lineage>
        <taxon>Bacteria</taxon>
        <taxon>Pseudomonadati</taxon>
        <taxon>Thermodesulfobacteriota</taxon>
        <taxon>Desulfuromonadia</taxon>
        <taxon>Desulfuromonadales</taxon>
        <taxon>Desulfuromonadaceae</taxon>
        <taxon>Desulfuromonas</taxon>
    </lineage>
</organism>
<dbReference type="EC" id="3.4.24.-" evidence="11"/>
<dbReference type="GO" id="GO:0046872">
    <property type="term" value="F:metal ion binding"/>
    <property type="evidence" value="ECO:0007669"/>
    <property type="project" value="UniProtKB-KW"/>
</dbReference>
<accession>A0A0M4D8N5</accession>
<proteinExistence type="inferred from homology"/>
<dbReference type="EMBL" id="CP010802">
    <property type="protein sequence ID" value="ALC16117.1"/>
    <property type="molecule type" value="Genomic_DNA"/>
</dbReference>
<dbReference type="KEGG" id="des:DSOUD_1336"/>
<evidence type="ECO:0000256" key="2">
    <source>
        <dbReference type="ARBA" id="ARBA00004141"/>
    </source>
</evidence>
<dbReference type="InterPro" id="IPR004387">
    <property type="entry name" value="Pept_M50_Zn"/>
</dbReference>
<evidence type="ECO:0000256" key="1">
    <source>
        <dbReference type="ARBA" id="ARBA00001947"/>
    </source>
</evidence>
<keyword evidence="8 11" id="KW-1133">Transmembrane helix</keyword>
<sequence length="443" mass="47223">MLTLFAGIVMLGILVFIHELGHFAVAKLSGVKVLKFSLGFGPRLFSRTWGETEYMICAVPLGGYVQMLGEGGGENGEDAPLTEEEKARSFAEQSVLRRTGIVAAGPLMNLIFPFLILPVAFMVGVNLPAYLDSAPCVGYVVADSDGGRAGFQPGDCIVALNGEEVSTWTGTNKSMIGQAGSELDFTVDRQGRPLTLSMAPENNGLEGLQSLGLLPEQAATVGGVAPGMPAQAAGVEVGDRIIAIGGEPVSSWYDLKRIIQQGKGDPQDFTLERGGERLTLSIKPVQGDGDGSDYLIGIAPHQESNFKRFGPLAAIRAGADRTLELIDLTLVFIQKLFAGHVSSKNIGGPITVVQIAGQAAQTDISSILSVLAFLSIQLGILNLFPIPILDGGHLFFNLFEIVLRRPLSLRVREIAQQIGLVLIIMLMVLAFYNDIVRVFFGGQ</sequence>
<dbReference type="Gene3D" id="2.30.42.10">
    <property type="match status" value="2"/>
</dbReference>
<keyword evidence="4 13" id="KW-0645">Protease</keyword>
<evidence type="ECO:0000313" key="14">
    <source>
        <dbReference type="Proteomes" id="UP000057158"/>
    </source>
</evidence>
<evidence type="ECO:0000256" key="5">
    <source>
        <dbReference type="ARBA" id="ARBA00022692"/>
    </source>
</evidence>
<dbReference type="PANTHER" id="PTHR42837">
    <property type="entry name" value="REGULATOR OF SIGMA-E PROTEASE RSEP"/>
    <property type="match status" value="1"/>
</dbReference>
<comment type="subcellular location">
    <subcellularLocation>
        <location evidence="2">Membrane</location>
        <topology evidence="2">Multi-pass membrane protein</topology>
    </subcellularLocation>
</comment>
<evidence type="ECO:0000256" key="10">
    <source>
        <dbReference type="ARBA" id="ARBA00023136"/>
    </source>
</evidence>
<name>A0A0M4D8N5_9BACT</name>
<dbReference type="GO" id="GO:0016020">
    <property type="term" value="C:membrane"/>
    <property type="evidence" value="ECO:0007669"/>
    <property type="project" value="UniProtKB-SubCell"/>
</dbReference>
<dbReference type="InterPro" id="IPR001478">
    <property type="entry name" value="PDZ"/>
</dbReference>
<evidence type="ECO:0000256" key="9">
    <source>
        <dbReference type="ARBA" id="ARBA00023049"/>
    </source>
</evidence>
<dbReference type="OrthoDB" id="9782003at2"/>
<dbReference type="AlphaFoldDB" id="A0A0M4D8N5"/>
<comment type="similarity">
    <text evidence="3 11">Belongs to the peptidase M50B family.</text>
</comment>
<dbReference type="SMART" id="SM00228">
    <property type="entry name" value="PDZ"/>
    <property type="match status" value="2"/>
</dbReference>
<dbReference type="PANTHER" id="PTHR42837:SF2">
    <property type="entry name" value="MEMBRANE METALLOPROTEASE ARASP2, CHLOROPLASTIC-RELATED"/>
    <property type="match status" value="1"/>
</dbReference>
<keyword evidence="7 11" id="KW-0862">Zinc</keyword>
<evidence type="ECO:0000256" key="3">
    <source>
        <dbReference type="ARBA" id="ARBA00007931"/>
    </source>
</evidence>
<dbReference type="NCBIfam" id="TIGR00054">
    <property type="entry name" value="RIP metalloprotease RseP"/>
    <property type="match status" value="1"/>
</dbReference>
<keyword evidence="11" id="KW-0479">Metal-binding</keyword>
<comment type="cofactor">
    <cofactor evidence="1 11">
        <name>Zn(2+)</name>
        <dbReference type="ChEBI" id="CHEBI:29105"/>
    </cofactor>
</comment>
<dbReference type="GO" id="GO:0006508">
    <property type="term" value="P:proteolysis"/>
    <property type="evidence" value="ECO:0007669"/>
    <property type="project" value="UniProtKB-KW"/>
</dbReference>
<dbReference type="Proteomes" id="UP000057158">
    <property type="component" value="Chromosome"/>
</dbReference>
<dbReference type="RefSeq" id="WP_053550261.1">
    <property type="nucleotide sequence ID" value="NZ_CP010802.1"/>
</dbReference>
<feature type="transmembrane region" description="Helical" evidence="11">
    <location>
        <begin position="414"/>
        <end position="432"/>
    </location>
</feature>
<dbReference type="InterPro" id="IPR036034">
    <property type="entry name" value="PDZ_sf"/>
</dbReference>
<feature type="domain" description="PDZ" evidence="12">
    <location>
        <begin position="195"/>
        <end position="251"/>
    </location>
</feature>
<evidence type="ECO:0000256" key="4">
    <source>
        <dbReference type="ARBA" id="ARBA00022670"/>
    </source>
</evidence>
<keyword evidence="14" id="KW-1185">Reference proteome</keyword>
<dbReference type="GO" id="GO:0004222">
    <property type="term" value="F:metalloendopeptidase activity"/>
    <property type="evidence" value="ECO:0007669"/>
    <property type="project" value="InterPro"/>
</dbReference>